<dbReference type="AlphaFoldDB" id="A0A9P4WE02"/>
<reference evidence="3" key="1">
    <citation type="submission" date="2019-04" db="EMBL/GenBank/DDBJ databases">
        <title>Sequencing of skin fungus with MAO and IRED activity.</title>
        <authorList>
            <person name="Marsaioli A.J."/>
            <person name="Bonatto J.M.C."/>
            <person name="Reis Junior O."/>
        </authorList>
    </citation>
    <scope>NUCLEOTIDE SEQUENCE</scope>
    <source>
        <strain evidence="3">30M1</strain>
    </source>
</reference>
<gene>
    <name evidence="3" type="ORF">E8E13_002977</name>
</gene>
<dbReference type="Proteomes" id="UP000801428">
    <property type="component" value="Unassembled WGS sequence"/>
</dbReference>
<sequence>MGAGLGIWITWAEADKESGIAPVKLDTILGWCNAKVEATLLQTRFETSGHTLCAGRDRSRWMEIHALYESYGRQDDLRRSDDTMWASTDVSITSYPVVSLAKFLRKNNYQDPLDKTKLDNYADLTGGEDFFATCAKDLERLGSSFIGLMTAVQNYKMPWAEVYDTTELIAGADLNNARHSDLPSDILVVQDTPEVIAMTPKELDPRVRKMAYDFFTPQPFVDSDVLRILANVKDAMEGEYSRLLIYEVVLPAKGATSLMTALDLSLMIQSRERKGDKVSWNWGSGQPGGEVAEVKEKGEIAIESNRGNTIKKNAEPENPAVHIERSGNDVVKRASELQIDKKAEGSSNSDSKQEGKESESGKQDEKQDDNSAETEKKDEEMKDAPASEDKNGETEKPAEKNGHSKDEDSKSESKEDAEGDDKSDEAQAGDKRKVDKTNGADAEKEAPATKKTKADDDDDEEADGDDKEEGDEKGDGEEKAEGNSKGKAGRPKASEKKEKKEPAKKKQSKPAATEDGQPRRSARNK</sequence>
<organism evidence="3 4">
    <name type="scientific">Curvularia kusanoi</name>
    <name type="common">Cochliobolus kusanoi</name>
    <dbReference type="NCBI Taxonomy" id="90978"/>
    <lineage>
        <taxon>Eukaryota</taxon>
        <taxon>Fungi</taxon>
        <taxon>Dikarya</taxon>
        <taxon>Ascomycota</taxon>
        <taxon>Pezizomycotina</taxon>
        <taxon>Dothideomycetes</taxon>
        <taxon>Pleosporomycetidae</taxon>
        <taxon>Pleosporales</taxon>
        <taxon>Pleosporineae</taxon>
        <taxon>Pleosporaceae</taxon>
        <taxon>Curvularia</taxon>
    </lineage>
</organism>
<dbReference type="InterPro" id="IPR021331">
    <property type="entry name" value="Hva1_TUDOR"/>
</dbReference>
<feature type="compositionally biased region" description="Basic and acidic residues" evidence="1">
    <location>
        <begin position="424"/>
        <end position="454"/>
    </location>
</feature>
<dbReference type="PANTHER" id="PTHR43712">
    <property type="entry name" value="PUTATIVE (AFU_ORTHOLOGUE AFUA_4G14580)-RELATED"/>
    <property type="match status" value="1"/>
</dbReference>
<feature type="compositionally biased region" description="Basic and acidic residues" evidence="1">
    <location>
        <begin position="322"/>
        <end position="344"/>
    </location>
</feature>
<dbReference type="Gene3D" id="3.40.50.150">
    <property type="entry name" value="Vaccinia Virus protein VP39"/>
    <property type="match status" value="1"/>
</dbReference>
<feature type="region of interest" description="Disordered" evidence="1">
    <location>
        <begin position="302"/>
        <end position="525"/>
    </location>
</feature>
<feature type="compositionally biased region" description="Basic and acidic residues" evidence="1">
    <location>
        <begin position="351"/>
        <end position="416"/>
    </location>
</feature>
<dbReference type="Pfam" id="PF11160">
    <property type="entry name" value="Hva1_TUDOR"/>
    <property type="match status" value="1"/>
</dbReference>
<name>A0A9P4WE02_CURKU</name>
<accession>A0A9P4WE02</accession>
<keyword evidence="4" id="KW-1185">Reference proteome</keyword>
<dbReference type="InterPro" id="IPR029063">
    <property type="entry name" value="SAM-dependent_MTases_sf"/>
</dbReference>
<dbReference type="PANTHER" id="PTHR43712:SF8">
    <property type="entry name" value="O-METHYLTRANSFERASE AF390-400"/>
    <property type="match status" value="1"/>
</dbReference>
<evidence type="ECO:0000313" key="4">
    <source>
        <dbReference type="Proteomes" id="UP000801428"/>
    </source>
</evidence>
<dbReference type="EMBL" id="SWKU01000004">
    <property type="protein sequence ID" value="KAF3007420.1"/>
    <property type="molecule type" value="Genomic_DNA"/>
</dbReference>
<comment type="caution">
    <text evidence="3">The sequence shown here is derived from an EMBL/GenBank/DDBJ whole genome shotgun (WGS) entry which is preliminary data.</text>
</comment>
<evidence type="ECO:0000259" key="2">
    <source>
        <dbReference type="Pfam" id="PF11160"/>
    </source>
</evidence>
<evidence type="ECO:0000313" key="3">
    <source>
        <dbReference type="EMBL" id="KAF3007420.1"/>
    </source>
</evidence>
<dbReference type="OrthoDB" id="1535081at2759"/>
<feature type="compositionally biased region" description="Acidic residues" evidence="1">
    <location>
        <begin position="455"/>
        <end position="475"/>
    </location>
</feature>
<feature type="compositionally biased region" description="Basic and acidic residues" evidence="1">
    <location>
        <begin position="492"/>
        <end position="501"/>
    </location>
</feature>
<feature type="domain" description="Hypervirulence associated protein TUDOR" evidence="2">
    <location>
        <begin position="275"/>
        <end position="337"/>
    </location>
</feature>
<proteinExistence type="predicted"/>
<protein>
    <recommendedName>
        <fullName evidence="2">Hypervirulence associated protein TUDOR domain-containing protein</fullName>
    </recommendedName>
</protein>
<evidence type="ECO:0000256" key="1">
    <source>
        <dbReference type="SAM" id="MobiDB-lite"/>
    </source>
</evidence>